<reference evidence="10 11" key="1">
    <citation type="submission" date="2024-03" db="EMBL/GenBank/DDBJ databases">
        <title>Human intestinal bacterial collection.</title>
        <authorList>
            <person name="Pauvert C."/>
            <person name="Hitch T.C.A."/>
            <person name="Clavel T."/>
        </authorList>
    </citation>
    <scope>NUCLEOTIDE SEQUENCE [LARGE SCALE GENOMIC DNA]</scope>
    <source>
        <strain evidence="10 11">CLA-JM-H11</strain>
    </source>
</reference>
<keyword evidence="4" id="KW-0067">ATP-binding</keyword>
<keyword evidence="2 8" id="KW-0812">Transmembrane</keyword>
<feature type="transmembrane region" description="Helical" evidence="8">
    <location>
        <begin position="213"/>
        <end position="234"/>
    </location>
</feature>
<evidence type="ECO:0000256" key="7">
    <source>
        <dbReference type="ARBA" id="ARBA00023136"/>
    </source>
</evidence>
<feature type="transmembrane region" description="Helical" evidence="8">
    <location>
        <begin position="652"/>
        <end position="673"/>
    </location>
</feature>
<keyword evidence="6 8" id="KW-1133">Transmembrane helix</keyword>
<evidence type="ECO:0000256" key="2">
    <source>
        <dbReference type="ARBA" id="ARBA00022692"/>
    </source>
</evidence>
<dbReference type="SUPFAM" id="SSF81665">
    <property type="entry name" value="Calcium ATPase, transmembrane domain M"/>
    <property type="match status" value="1"/>
</dbReference>
<feature type="transmembrane region" description="Helical" evidence="8">
    <location>
        <begin position="786"/>
        <end position="808"/>
    </location>
</feature>
<dbReference type="Gene3D" id="1.20.1110.10">
    <property type="entry name" value="Calcium-transporting ATPase, transmembrane domain"/>
    <property type="match status" value="1"/>
</dbReference>
<comment type="caution">
    <text evidence="10">The sequence shown here is derived from an EMBL/GenBank/DDBJ whole genome shotgun (WGS) entry which is preliminary data.</text>
</comment>
<gene>
    <name evidence="10" type="ORF">WMO24_10320</name>
</gene>
<feature type="transmembrane region" description="Helical" evidence="8">
    <location>
        <begin position="246"/>
        <end position="274"/>
    </location>
</feature>
<dbReference type="NCBIfam" id="TIGR01494">
    <property type="entry name" value="ATPase_P-type"/>
    <property type="match status" value="3"/>
</dbReference>
<dbReference type="InterPro" id="IPR023299">
    <property type="entry name" value="ATPase_P-typ_cyto_dom_N"/>
</dbReference>
<dbReference type="Proteomes" id="UP001477672">
    <property type="component" value="Unassembled WGS sequence"/>
</dbReference>
<feature type="transmembrane region" description="Helical" evidence="8">
    <location>
        <begin position="720"/>
        <end position="748"/>
    </location>
</feature>
<evidence type="ECO:0000313" key="11">
    <source>
        <dbReference type="Proteomes" id="UP001477672"/>
    </source>
</evidence>
<organism evidence="10 11">
    <name type="scientific">Ruthenibacterium intestinale</name>
    <dbReference type="NCBI Taxonomy" id="3133163"/>
    <lineage>
        <taxon>Bacteria</taxon>
        <taxon>Bacillati</taxon>
        <taxon>Bacillota</taxon>
        <taxon>Clostridia</taxon>
        <taxon>Eubacteriales</taxon>
        <taxon>Oscillospiraceae</taxon>
        <taxon>Ruthenibacterium</taxon>
    </lineage>
</organism>
<dbReference type="Gene3D" id="3.40.1110.10">
    <property type="entry name" value="Calcium-transporting ATPase, cytoplasmic domain N"/>
    <property type="match status" value="1"/>
</dbReference>
<dbReference type="InterPro" id="IPR044492">
    <property type="entry name" value="P_typ_ATPase_HD_dom"/>
</dbReference>
<dbReference type="SMART" id="SM00831">
    <property type="entry name" value="Cation_ATPase_N"/>
    <property type="match status" value="1"/>
</dbReference>
<keyword evidence="11" id="KW-1185">Reference proteome</keyword>
<dbReference type="InterPro" id="IPR023214">
    <property type="entry name" value="HAD_sf"/>
</dbReference>
<dbReference type="PRINTS" id="PR00120">
    <property type="entry name" value="HATPASE"/>
</dbReference>
<dbReference type="SFLD" id="SFLDG00002">
    <property type="entry name" value="C1.7:_P-type_atpase_like"/>
    <property type="match status" value="1"/>
</dbReference>
<dbReference type="Gene3D" id="3.40.50.1000">
    <property type="entry name" value="HAD superfamily/HAD-like"/>
    <property type="match status" value="1"/>
</dbReference>
<accession>A0ABV1GG69</accession>
<evidence type="ECO:0000256" key="8">
    <source>
        <dbReference type="SAM" id="Phobius"/>
    </source>
</evidence>
<keyword evidence="5" id="KW-1278">Translocase</keyword>
<dbReference type="SUPFAM" id="SSF56784">
    <property type="entry name" value="HAD-like"/>
    <property type="match status" value="1"/>
</dbReference>
<feature type="transmembrane region" description="Helical" evidence="8">
    <location>
        <begin position="754"/>
        <end position="774"/>
    </location>
</feature>
<proteinExistence type="predicted"/>
<feature type="domain" description="Cation-transporting P-type ATPase N-terminal" evidence="9">
    <location>
        <begin position="1"/>
        <end position="61"/>
    </location>
</feature>
<dbReference type="PANTHER" id="PTHR42861">
    <property type="entry name" value="CALCIUM-TRANSPORTING ATPASE"/>
    <property type="match status" value="1"/>
</dbReference>
<dbReference type="SFLD" id="SFLDS00003">
    <property type="entry name" value="Haloacid_Dehalogenase"/>
    <property type="match status" value="1"/>
</dbReference>
<dbReference type="PRINTS" id="PR00119">
    <property type="entry name" value="CATATPASE"/>
</dbReference>
<evidence type="ECO:0000256" key="5">
    <source>
        <dbReference type="ARBA" id="ARBA00022967"/>
    </source>
</evidence>
<feature type="transmembrane region" description="Helical" evidence="8">
    <location>
        <begin position="44"/>
        <end position="60"/>
    </location>
</feature>
<dbReference type="EMBL" id="JBBMFA010000096">
    <property type="protein sequence ID" value="MEQ2520818.1"/>
    <property type="molecule type" value="Genomic_DNA"/>
</dbReference>
<evidence type="ECO:0000256" key="3">
    <source>
        <dbReference type="ARBA" id="ARBA00022741"/>
    </source>
</evidence>
<dbReference type="InterPro" id="IPR001757">
    <property type="entry name" value="P_typ_ATPase"/>
</dbReference>
<keyword evidence="3" id="KW-0547">Nucleotide-binding</keyword>
<dbReference type="Pfam" id="PF00690">
    <property type="entry name" value="Cation_ATPase_N"/>
    <property type="match status" value="1"/>
</dbReference>
<dbReference type="Gene3D" id="2.70.150.10">
    <property type="entry name" value="Calcium-transporting ATPase, cytoplasmic transduction domain A"/>
    <property type="match status" value="1"/>
</dbReference>
<sequence>MRQTERGLTDAEAAVRLGQVGENRLTGRQGPGIASMFFSQFKDVMILILAAATLISLLMGQGSEAVTIIIIVLMNALMGFFQEYRTEKTLEALKELSAPTARVRRGGMEKTISARTVVPGDLLLLEAGDKIAADGVLKSGTRLSCNESMLTGESLPVEKKDGDKLFMGCIVTEGRGEVQVTSTGMATEMGKIAGLMQEAAEDPTPLQRKLKQLGGFVATACVLICLAVAFLGFLQGNGFLEMLLTGVSLAVAAIPEGLPAIVTITLALSVGRILRRGAVIRKLHAVESLGCAGVICTDKTGTVTQNRMTVQRIWTPGHNCDVSGTGYSAKGSITEGGRAVDLSAIETLLETGVLCSSAHIELQGKEYRVEGDPTETAVLVAAAKAGVTRAKLMRTRTIVSEAPFDSKRKCMSVTVRDRAGETLCCKGAPDVLLEKCTTILTAQGVRKLGQRERREVENAMALMAKSALRVLGFAVSRTPEKGERELCFLGLAGMQDPPRPEVKQAVRKCRSAGIKPVMITGDYRDTALAIARQTGIAGPGDGVLTGAELDAMSDEQLSRVCMRTAVYARVSPAHKLRIVRAYKTVGQITAMTGDGVNDAPAVKEADIGVAMGATGTDVTKEASSVIILDDNFATIVAAVEEGRVIYQNIRRFIRFLLTSNLGEVLGMLFGMLLRLPVMLLPIQILLVNLFTDGLPAIALGMEPPAKDIMDRPPRPKEEGLFAHGLARTILVRGTMLGLASCGAYWAVLYRGGDITLARSACFMTIVFSQMLHIFECRGEGLHFGGNPALLGAASLSLLCTAISVYLPLFQGFFGTAPVLGKDLLIVFAAVLAGPVIMEMARRVRHLLRR</sequence>
<dbReference type="RefSeq" id="WP_349216364.1">
    <property type="nucleotide sequence ID" value="NZ_JBBMFA010000096.1"/>
</dbReference>
<feature type="transmembrane region" description="Helical" evidence="8">
    <location>
        <begin position="679"/>
        <end position="699"/>
    </location>
</feature>
<dbReference type="InterPro" id="IPR008250">
    <property type="entry name" value="ATPase_P-typ_transduc_dom_A_sf"/>
</dbReference>
<dbReference type="Pfam" id="PF13246">
    <property type="entry name" value="Cation_ATPase"/>
    <property type="match status" value="1"/>
</dbReference>
<name>A0ABV1GG69_9FIRM</name>
<dbReference type="SFLD" id="SFLDF00027">
    <property type="entry name" value="p-type_atpase"/>
    <property type="match status" value="1"/>
</dbReference>
<feature type="transmembrane region" description="Helical" evidence="8">
    <location>
        <begin position="66"/>
        <end position="84"/>
    </location>
</feature>
<dbReference type="InterPro" id="IPR059000">
    <property type="entry name" value="ATPase_P-type_domA"/>
</dbReference>
<dbReference type="InterPro" id="IPR006068">
    <property type="entry name" value="ATPase_P-typ_cation-transptr_C"/>
</dbReference>
<dbReference type="InterPro" id="IPR018303">
    <property type="entry name" value="ATPase_P-typ_P_site"/>
</dbReference>
<evidence type="ECO:0000259" key="9">
    <source>
        <dbReference type="SMART" id="SM00831"/>
    </source>
</evidence>
<evidence type="ECO:0000256" key="4">
    <source>
        <dbReference type="ARBA" id="ARBA00022840"/>
    </source>
</evidence>
<dbReference type="InterPro" id="IPR023298">
    <property type="entry name" value="ATPase_P-typ_TM_dom_sf"/>
</dbReference>
<dbReference type="InterPro" id="IPR036412">
    <property type="entry name" value="HAD-like_sf"/>
</dbReference>
<keyword evidence="7 8" id="KW-0472">Membrane</keyword>
<evidence type="ECO:0000313" key="10">
    <source>
        <dbReference type="EMBL" id="MEQ2520818.1"/>
    </source>
</evidence>
<comment type="subcellular location">
    <subcellularLocation>
        <location evidence="1">Membrane</location>
        <topology evidence="1">Multi-pass membrane protein</topology>
    </subcellularLocation>
</comment>
<dbReference type="PROSITE" id="PS00154">
    <property type="entry name" value="ATPASE_E1_E2"/>
    <property type="match status" value="1"/>
</dbReference>
<evidence type="ECO:0000256" key="1">
    <source>
        <dbReference type="ARBA" id="ARBA00004141"/>
    </source>
</evidence>
<feature type="transmembrane region" description="Helical" evidence="8">
    <location>
        <begin position="823"/>
        <end position="840"/>
    </location>
</feature>
<dbReference type="SUPFAM" id="SSF81653">
    <property type="entry name" value="Calcium ATPase, transduction domain A"/>
    <property type="match status" value="1"/>
</dbReference>
<protein>
    <submittedName>
        <fullName evidence="10">Cation-translocating P-type ATPase</fullName>
    </submittedName>
</protein>
<dbReference type="InterPro" id="IPR004014">
    <property type="entry name" value="ATPase_P-typ_cation-transptr_N"/>
</dbReference>
<dbReference type="Pfam" id="PF00122">
    <property type="entry name" value="E1-E2_ATPase"/>
    <property type="match status" value="1"/>
</dbReference>
<evidence type="ECO:0000256" key="6">
    <source>
        <dbReference type="ARBA" id="ARBA00022989"/>
    </source>
</evidence>
<dbReference type="Pfam" id="PF00689">
    <property type="entry name" value="Cation_ATPase_C"/>
    <property type="match status" value="1"/>
</dbReference>